<dbReference type="EMBL" id="JASBAN010000002">
    <property type="protein sequence ID" value="MDI2113784.1"/>
    <property type="molecule type" value="Genomic_DNA"/>
</dbReference>
<comment type="caution">
    <text evidence="2">The sequence shown here is derived from an EMBL/GenBank/DDBJ whole genome shotgun (WGS) entry which is preliminary data.</text>
</comment>
<organism evidence="2 3">
    <name type="scientific">Commensalibacter nepenthis</name>
    <dbReference type="NCBI Taxonomy" id="3043872"/>
    <lineage>
        <taxon>Bacteria</taxon>
        <taxon>Pseudomonadati</taxon>
        <taxon>Pseudomonadota</taxon>
        <taxon>Alphaproteobacteria</taxon>
        <taxon>Acetobacterales</taxon>
        <taxon>Acetobacteraceae</taxon>
    </lineage>
</organism>
<keyword evidence="3" id="KW-1185">Reference proteome</keyword>
<sequence length="115" mass="11926">MEKNSGIKAGFSSSKSKSETSQSTVVGSSATAGNNLNIVARGDNANDAHNGDLTVTAGNTQGSYTNDVNSADGHLENNFDANQLQNSQLGMQLVGEVMGQVSDALYSHQVCDRSS</sequence>
<accession>A0ABT6QA52</accession>
<protein>
    <submittedName>
        <fullName evidence="2">Hemagglutinin repeat-containing protein</fullName>
    </submittedName>
</protein>
<proteinExistence type="predicted"/>
<reference evidence="2" key="1">
    <citation type="submission" date="2023-05" db="EMBL/GenBank/DDBJ databases">
        <title>Whole genome sequence of Commensalibacter sp.</title>
        <authorList>
            <person name="Charoenyingcharoen P."/>
            <person name="Yukphan P."/>
        </authorList>
    </citation>
    <scope>NUCLEOTIDE SEQUENCE</scope>
    <source>
        <strain evidence="2">TBRC 10068</strain>
    </source>
</reference>
<evidence type="ECO:0000256" key="1">
    <source>
        <dbReference type="SAM" id="MobiDB-lite"/>
    </source>
</evidence>
<feature type="compositionally biased region" description="Polar residues" evidence="1">
    <location>
        <begin position="56"/>
        <end position="69"/>
    </location>
</feature>
<gene>
    <name evidence="2" type="ORF">QJV33_10940</name>
</gene>
<dbReference type="Proteomes" id="UP001431775">
    <property type="component" value="Unassembled WGS sequence"/>
</dbReference>
<evidence type="ECO:0000313" key="2">
    <source>
        <dbReference type="EMBL" id="MDI2113784.1"/>
    </source>
</evidence>
<feature type="compositionally biased region" description="Polar residues" evidence="1">
    <location>
        <begin position="25"/>
        <end position="37"/>
    </location>
</feature>
<name>A0ABT6QA52_9PROT</name>
<evidence type="ECO:0000313" key="3">
    <source>
        <dbReference type="Proteomes" id="UP001431775"/>
    </source>
</evidence>
<feature type="region of interest" description="Disordered" evidence="1">
    <location>
        <begin position="1"/>
        <end position="77"/>
    </location>
</feature>
<feature type="compositionally biased region" description="Low complexity" evidence="1">
    <location>
        <begin position="12"/>
        <end position="24"/>
    </location>
</feature>
<dbReference type="RefSeq" id="WP_281463435.1">
    <property type="nucleotide sequence ID" value="NZ_JASBAN010000002.1"/>
</dbReference>